<feature type="domain" description="TAF1C helical bundle" evidence="3">
    <location>
        <begin position="348"/>
        <end position="607"/>
    </location>
</feature>
<feature type="region of interest" description="Disordered" evidence="1">
    <location>
        <begin position="813"/>
        <end position="844"/>
    </location>
</feature>
<feature type="region of interest" description="Disordered" evidence="1">
    <location>
        <begin position="652"/>
        <end position="710"/>
    </location>
</feature>
<dbReference type="Pfam" id="PF20642">
    <property type="entry name" value="TAF1C_HB"/>
    <property type="match status" value="1"/>
</dbReference>
<dbReference type="InterPro" id="IPR049090">
    <property type="entry name" value="TAF1C_HB"/>
</dbReference>
<comment type="caution">
    <text evidence="4">The sequence shown here is derived from an EMBL/GenBank/DDBJ whole genome shotgun (WGS) entry which is preliminary data.</text>
</comment>
<keyword evidence="5" id="KW-1185">Reference proteome</keyword>
<dbReference type="InterPro" id="IPR038801">
    <property type="entry name" value="TAF1C"/>
</dbReference>
<dbReference type="EMBL" id="JAATIS010001241">
    <property type="protein sequence ID" value="KAG2466575.1"/>
    <property type="molecule type" value="Genomic_DNA"/>
</dbReference>
<feature type="compositionally biased region" description="Low complexity" evidence="1">
    <location>
        <begin position="696"/>
        <end position="710"/>
    </location>
</feature>
<dbReference type="PANTHER" id="PTHR15319:SF1">
    <property type="entry name" value="TATA BOX-BINDING PROTEIN-ASSOCIATED FACTOR RNA POLYMERASE I SUBUNIT C"/>
    <property type="match status" value="1"/>
</dbReference>
<dbReference type="PANTHER" id="PTHR15319">
    <property type="entry name" value="TATA BOX-BINDING PROTEIN ASSOCIATED FACTOR RNA POLYMERASE I SUBUNIT C"/>
    <property type="match status" value="1"/>
</dbReference>
<dbReference type="AlphaFoldDB" id="A0A8X7XC81"/>
<sequence length="844" mass="94898">MRDRMWVCAHPGSRGGCLPGCSGGHRYRAWKLHPVGARGHRQEVPQCLGDLLPQHFRHTRKCWGEDFGRYPESCREDSRHFRHAGAWPREECREHLVLIRMEAFYLENFNDAFGCMSSLLEENFYFGYKKLNYNQRKNTIGHKVTNTFLDNINFKKLSMIRRETENLYFNAQSSWRWCDFTAHPRVITYADRTGIDLTDIRSPSTQTQKMFSIGQTAECKKGERVVLLKHLNDVNAYHHLVTSQVLIRASNMYSAYIMDERFPCVPLLKWEHMLKSPPIFSQILSGDSCKTSNKILLGTQRSQEVLMLQYSDGTQMAYEALGPPLQFPARSNCSRFIPFLLPHEKEVLFERLLSPGAGLAAIYHPHQANVLCVIQLAETGDVFYQTWSRQESSSSMARPRGSDANSSEKDHRQEKEREDHGVFVSSSTSHGDAPKETCTFGDTRPINHTSNPNQNTNVTQRCEGNTPLTESVGLSKKALAKLVKWNSNVLQKQTVKRQEKFCKVKNKATLALPKIADTATNHSLYPNIRQKMRVAMEEKKTLSTCLELPSLEVVDIPGHIDPSSWKDDLSKRLTASWDGKWNSWWENKLGLNRKQKIEALRKKRKLQKLARGHRSPGLSGSFTSSVTYQSDLTDFSDLSGWSSADSNFGGSRCSSPLSDIETDSHKGPSTVVAESNTDMENVRLGEEQDHECVPNSVTASSVSSTSQYSAVPNLRQKSADSVSAFSAMDSLAQNRISVLSASKDKSSAVTGHPSPNPRLHSPRKSLTQNSHQLQKKANQDLASLLIAQDSTPEPDLEDNWIFPLASSTQKSSQFSASPSLLGLPLSQGSVTVSQPKKKRPRMGF</sequence>
<evidence type="ECO:0000313" key="5">
    <source>
        <dbReference type="Proteomes" id="UP000886611"/>
    </source>
</evidence>
<dbReference type="Pfam" id="PF20641">
    <property type="entry name" value="TAF1C_beta-prop"/>
    <property type="match status" value="1"/>
</dbReference>
<evidence type="ECO:0000259" key="2">
    <source>
        <dbReference type="Pfam" id="PF20641"/>
    </source>
</evidence>
<feature type="compositionally biased region" description="Basic residues" evidence="1">
    <location>
        <begin position="835"/>
        <end position="844"/>
    </location>
</feature>
<dbReference type="Proteomes" id="UP000886611">
    <property type="component" value="Unassembled WGS sequence"/>
</dbReference>
<proteinExistence type="predicted"/>
<feature type="region of interest" description="Disordered" evidence="1">
    <location>
        <begin position="389"/>
        <end position="464"/>
    </location>
</feature>
<feature type="region of interest" description="Disordered" evidence="1">
    <location>
        <begin position="741"/>
        <end position="775"/>
    </location>
</feature>
<dbReference type="InterPro" id="IPR049087">
    <property type="entry name" value="TAF1C_beta-prop"/>
</dbReference>
<reference evidence="4 5" key="1">
    <citation type="journal article" date="2021" name="Cell">
        <title>Tracing the genetic footprints of vertebrate landing in non-teleost ray-finned fishes.</title>
        <authorList>
            <person name="Bi X."/>
            <person name="Wang K."/>
            <person name="Yang L."/>
            <person name="Pan H."/>
            <person name="Jiang H."/>
            <person name="Wei Q."/>
            <person name="Fang M."/>
            <person name="Yu H."/>
            <person name="Zhu C."/>
            <person name="Cai Y."/>
            <person name="He Y."/>
            <person name="Gan X."/>
            <person name="Zeng H."/>
            <person name="Yu D."/>
            <person name="Zhu Y."/>
            <person name="Jiang H."/>
            <person name="Qiu Q."/>
            <person name="Yang H."/>
            <person name="Zhang Y.E."/>
            <person name="Wang W."/>
            <person name="Zhu M."/>
            <person name="He S."/>
            <person name="Zhang G."/>
        </authorList>
    </citation>
    <scope>NUCLEOTIDE SEQUENCE [LARGE SCALE GENOMIC DNA]</scope>
    <source>
        <strain evidence="4">Bchr_013</strain>
    </source>
</reference>
<protein>
    <submittedName>
        <fullName evidence="4">TAF1C polymerase</fullName>
    </submittedName>
</protein>
<evidence type="ECO:0000256" key="1">
    <source>
        <dbReference type="SAM" id="MobiDB-lite"/>
    </source>
</evidence>
<feature type="compositionally biased region" description="Low complexity" evidence="1">
    <location>
        <begin position="813"/>
        <end position="829"/>
    </location>
</feature>
<feature type="compositionally biased region" description="Basic and acidic residues" evidence="1">
    <location>
        <begin position="680"/>
        <end position="692"/>
    </location>
</feature>
<evidence type="ECO:0000313" key="4">
    <source>
        <dbReference type="EMBL" id="KAG2466575.1"/>
    </source>
</evidence>
<name>A0A8X7XC81_POLSE</name>
<feature type="non-terminal residue" evidence="4">
    <location>
        <position position="1"/>
    </location>
</feature>
<feature type="compositionally biased region" description="Polar residues" evidence="1">
    <location>
        <begin position="446"/>
        <end position="464"/>
    </location>
</feature>
<feature type="compositionally biased region" description="Polar residues" evidence="1">
    <location>
        <begin position="764"/>
        <end position="775"/>
    </location>
</feature>
<accession>A0A8X7XC81</accession>
<feature type="compositionally biased region" description="Basic and acidic residues" evidence="1">
    <location>
        <begin position="406"/>
        <end position="421"/>
    </location>
</feature>
<dbReference type="GO" id="GO:0001164">
    <property type="term" value="F:RNA polymerase I core promoter sequence-specific DNA binding"/>
    <property type="evidence" value="ECO:0007669"/>
    <property type="project" value="TreeGrafter"/>
</dbReference>
<organism evidence="4 5">
    <name type="scientific">Polypterus senegalus</name>
    <name type="common">Senegal bichir</name>
    <dbReference type="NCBI Taxonomy" id="55291"/>
    <lineage>
        <taxon>Eukaryota</taxon>
        <taxon>Metazoa</taxon>
        <taxon>Chordata</taxon>
        <taxon>Craniata</taxon>
        <taxon>Vertebrata</taxon>
        <taxon>Euteleostomi</taxon>
        <taxon>Actinopterygii</taxon>
        <taxon>Polypteriformes</taxon>
        <taxon>Polypteridae</taxon>
        <taxon>Polypterus</taxon>
    </lineage>
</organism>
<dbReference type="GO" id="GO:0001650">
    <property type="term" value="C:fibrillar center"/>
    <property type="evidence" value="ECO:0007669"/>
    <property type="project" value="TreeGrafter"/>
</dbReference>
<feature type="domain" description="TAF1C beta-propeller" evidence="2">
    <location>
        <begin position="155"/>
        <end position="231"/>
    </location>
</feature>
<evidence type="ECO:0000259" key="3">
    <source>
        <dbReference type="Pfam" id="PF20642"/>
    </source>
</evidence>
<gene>
    <name evidence="4" type="primary">Taf1c</name>
    <name evidence="4" type="ORF">GTO96_0020916</name>
</gene>
<feature type="non-terminal residue" evidence="4">
    <location>
        <position position="844"/>
    </location>
</feature>